<keyword evidence="2" id="KW-1185">Reference proteome</keyword>
<dbReference type="InterPro" id="IPR009389">
    <property type="entry name" value="DUF1045"/>
</dbReference>
<gene>
    <name evidence="1" type="ORF">C5L14_12155</name>
</gene>
<accession>A0A2S9QDE1</accession>
<dbReference type="EMBL" id="PUEJ01000004">
    <property type="protein sequence ID" value="PRH87369.1"/>
    <property type="molecule type" value="Genomic_DNA"/>
</dbReference>
<dbReference type="OrthoDB" id="4954742at2"/>
<dbReference type="PIRSF" id="PIRSF033328">
    <property type="entry name" value="Phest_Mll4975"/>
    <property type="match status" value="1"/>
</dbReference>
<dbReference type="Proteomes" id="UP000237682">
    <property type="component" value="Unassembled WGS sequence"/>
</dbReference>
<sequence length="239" mass="27314">MATRYAIYYVPSADSALWRFGSEVLGYDAFTGQDVPQWHPPGIAAADWHAMTADPRLYGFHATLKAPFRLADDADEGGLIEAFRTFARKYTTHGDHAWTIRPISSSTPEKSFLALILPYDPIEVRVLERIIVQHFDRLRAPLTPAEIARRNPERLSERQRTYLHAHGYPYVREEFRFHMTLSGAIENAAAIGERLDRRARELEVGPRLHIDRLGLFRQDDGGRFRVIDVALLQGVFQKS</sequence>
<evidence type="ECO:0000313" key="1">
    <source>
        <dbReference type="EMBL" id="PRH87369.1"/>
    </source>
</evidence>
<protein>
    <submittedName>
        <fullName evidence="1">Phosphonate metabolism protein</fullName>
    </submittedName>
</protein>
<evidence type="ECO:0000313" key="2">
    <source>
        <dbReference type="Proteomes" id="UP000237682"/>
    </source>
</evidence>
<proteinExistence type="predicted"/>
<dbReference type="RefSeq" id="WP_105862304.1">
    <property type="nucleotide sequence ID" value="NZ_PUEJ01000004.1"/>
</dbReference>
<reference evidence="1 2" key="1">
    <citation type="submission" date="2018-02" db="EMBL/GenBank/DDBJ databases">
        <title>Whole genome sequencing of endophytic bacterium.</title>
        <authorList>
            <person name="Eedara R."/>
            <person name="Podile A.R."/>
        </authorList>
    </citation>
    <scope>NUCLEOTIDE SEQUENCE [LARGE SCALE GENOMIC DNA]</scope>
    <source>
        <strain evidence="1 2">RP1T</strain>
    </source>
</reference>
<organism evidence="1 2">
    <name type="scientific">Labrys okinawensis</name>
    <dbReference type="NCBI Taxonomy" id="346911"/>
    <lineage>
        <taxon>Bacteria</taxon>
        <taxon>Pseudomonadati</taxon>
        <taxon>Pseudomonadota</taxon>
        <taxon>Alphaproteobacteria</taxon>
        <taxon>Hyphomicrobiales</taxon>
        <taxon>Xanthobacteraceae</taxon>
        <taxon>Labrys</taxon>
    </lineage>
</organism>
<dbReference type="AlphaFoldDB" id="A0A2S9QDE1"/>
<name>A0A2S9QDE1_9HYPH</name>
<comment type="caution">
    <text evidence="1">The sequence shown here is derived from an EMBL/GenBank/DDBJ whole genome shotgun (WGS) entry which is preliminary data.</text>
</comment>
<dbReference type="Pfam" id="PF06299">
    <property type="entry name" value="DUF1045"/>
    <property type="match status" value="1"/>
</dbReference>